<gene>
    <name evidence="7" type="ORF">F6X53_16415</name>
</gene>
<evidence type="ECO:0000256" key="5">
    <source>
        <dbReference type="SAM" id="MobiDB-lite"/>
    </source>
</evidence>
<feature type="region of interest" description="Disordered" evidence="5">
    <location>
        <begin position="307"/>
        <end position="326"/>
    </location>
</feature>
<dbReference type="Pfam" id="PF00126">
    <property type="entry name" value="HTH_1"/>
    <property type="match status" value="1"/>
</dbReference>
<dbReference type="Proteomes" id="UP000474159">
    <property type="component" value="Unassembled WGS sequence"/>
</dbReference>
<comment type="similarity">
    <text evidence="1">Belongs to the LysR transcriptional regulatory family.</text>
</comment>
<evidence type="ECO:0000256" key="4">
    <source>
        <dbReference type="ARBA" id="ARBA00023163"/>
    </source>
</evidence>
<proteinExistence type="inferred from homology"/>
<dbReference type="SUPFAM" id="SSF53850">
    <property type="entry name" value="Periplasmic binding protein-like II"/>
    <property type="match status" value="1"/>
</dbReference>
<organism evidence="7 8">
    <name type="scientific">Methylobacterium soli</name>
    <dbReference type="NCBI Taxonomy" id="553447"/>
    <lineage>
        <taxon>Bacteria</taxon>
        <taxon>Pseudomonadati</taxon>
        <taxon>Pseudomonadota</taxon>
        <taxon>Alphaproteobacteria</taxon>
        <taxon>Hyphomicrobiales</taxon>
        <taxon>Methylobacteriaceae</taxon>
        <taxon>Methylobacterium</taxon>
    </lineage>
</organism>
<dbReference type="PRINTS" id="PR00039">
    <property type="entry name" value="HTHLYSR"/>
</dbReference>
<accession>A0A6L3SY30</accession>
<dbReference type="SUPFAM" id="SSF46785">
    <property type="entry name" value="Winged helix' DNA-binding domain"/>
    <property type="match status" value="1"/>
</dbReference>
<feature type="compositionally biased region" description="Basic and acidic residues" evidence="5">
    <location>
        <begin position="317"/>
        <end position="326"/>
    </location>
</feature>
<keyword evidence="3" id="KW-0238">DNA-binding</keyword>
<dbReference type="Gene3D" id="1.10.10.10">
    <property type="entry name" value="Winged helix-like DNA-binding domain superfamily/Winged helix DNA-binding domain"/>
    <property type="match status" value="1"/>
</dbReference>
<dbReference type="PANTHER" id="PTHR30126:SF2">
    <property type="entry name" value="HTH-TYPE TRANSCRIPTIONAL REGULATOR YJIE"/>
    <property type="match status" value="1"/>
</dbReference>
<keyword evidence="2" id="KW-0805">Transcription regulation</keyword>
<dbReference type="PROSITE" id="PS50931">
    <property type="entry name" value="HTH_LYSR"/>
    <property type="match status" value="1"/>
</dbReference>
<comment type="caution">
    <text evidence="7">The sequence shown here is derived from an EMBL/GenBank/DDBJ whole genome shotgun (WGS) entry which is preliminary data.</text>
</comment>
<reference evidence="7 8" key="1">
    <citation type="submission" date="2019-09" db="EMBL/GenBank/DDBJ databases">
        <title>YIM 48816 draft genome.</title>
        <authorList>
            <person name="Jiang L."/>
        </authorList>
    </citation>
    <scope>NUCLEOTIDE SEQUENCE [LARGE SCALE GENOMIC DNA]</scope>
    <source>
        <strain evidence="7 8">YIM 48816</strain>
    </source>
</reference>
<evidence type="ECO:0000256" key="1">
    <source>
        <dbReference type="ARBA" id="ARBA00009437"/>
    </source>
</evidence>
<dbReference type="PANTHER" id="PTHR30126">
    <property type="entry name" value="HTH-TYPE TRANSCRIPTIONAL REGULATOR"/>
    <property type="match status" value="1"/>
</dbReference>
<keyword evidence="4" id="KW-0804">Transcription</keyword>
<dbReference type="OrthoDB" id="528082at2"/>
<evidence type="ECO:0000313" key="8">
    <source>
        <dbReference type="Proteomes" id="UP000474159"/>
    </source>
</evidence>
<keyword evidence="8" id="KW-1185">Reference proteome</keyword>
<feature type="domain" description="HTH lysR-type" evidence="6">
    <location>
        <begin position="1"/>
        <end position="58"/>
    </location>
</feature>
<evidence type="ECO:0000256" key="3">
    <source>
        <dbReference type="ARBA" id="ARBA00023125"/>
    </source>
</evidence>
<name>A0A6L3SY30_9HYPH</name>
<dbReference type="AlphaFoldDB" id="A0A6L3SY30"/>
<evidence type="ECO:0000256" key="2">
    <source>
        <dbReference type="ARBA" id="ARBA00023015"/>
    </source>
</evidence>
<evidence type="ECO:0000313" key="7">
    <source>
        <dbReference type="EMBL" id="KAB1078079.1"/>
    </source>
</evidence>
<dbReference type="InterPro" id="IPR036388">
    <property type="entry name" value="WH-like_DNA-bd_sf"/>
</dbReference>
<dbReference type="InterPro" id="IPR036390">
    <property type="entry name" value="WH_DNA-bd_sf"/>
</dbReference>
<dbReference type="EMBL" id="VZZK01000016">
    <property type="protein sequence ID" value="KAB1078079.1"/>
    <property type="molecule type" value="Genomic_DNA"/>
</dbReference>
<dbReference type="GO" id="GO:0000976">
    <property type="term" value="F:transcription cis-regulatory region binding"/>
    <property type="evidence" value="ECO:0007669"/>
    <property type="project" value="TreeGrafter"/>
</dbReference>
<dbReference type="GO" id="GO:0003700">
    <property type="term" value="F:DNA-binding transcription factor activity"/>
    <property type="evidence" value="ECO:0007669"/>
    <property type="project" value="InterPro"/>
</dbReference>
<protein>
    <submittedName>
        <fullName evidence="7">LysR family transcriptional regulator</fullName>
    </submittedName>
</protein>
<evidence type="ECO:0000259" key="6">
    <source>
        <dbReference type="PROSITE" id="PS50931"/>
    </source>
</evidence>
<dbReference type="Pfam" id="PF03466">
    <property type="entry name" value="LysR_substrate"/>
    <property type="match status" value="1"/>
</dbReference>
<dbReference type="InterPro" id="IPR005119">
    <property type="entry name" value="LysR_subst-bd"/>
</dbReference>
<dbReference type="RefSeq" id="WP_151001287.1">
    <property type="nucleotide sequence ID" value="NZ_BPQY01000122.1"/>
</dbReference>
<dbReference type="InterPro" id="IPR000847">
    <property type="entry name" value="LysR_HTH_N"/>
</dbReference>
<sequence>MELKWLEDFASLARTGSFSRSAEERHVTQSAFSRRIRALETWLGVALIDRSTYPTTLTAAGRDFRETAEEAARMLHAGRAALRASAGPGRQTVAVAALHTLALTVFPGWFREIQARTGPLGSRLLPDDFHTCLQALAEGGYDFLLTFAHPSVPILLDPGAFPHRVIGRDSLVAVRPAGLPGAAPLPRLGYPPASFLGRVVAAQAEGPGDPPGDAPVGLAHVNENAMAEALKFMVLEGHGSAWLPRSLVARELSEGRLVATGGETALAVRLYRNAGHRRGAVAALWEAACALAATADAVAGTADALAAETDAPAAETDGVRGRTDGP</sequence>